<dbReference type="AlphaFoldDB" id="W1XQU6"/>
<sequence>IYTLIKGSIFNIEPFIFASYSFVLDYASIGLAYFFSVRMRCFRSSHFKNFAEVTRSVISQGFTDLIDG</sequence>
<accession>W1XQU6</accession>
<proteinExistence type="predicted"/>
<reference evidence="2" key="1">
    <citation type="submission" date="2013-12" db="EMBL/GenBank/DDBJ databases">
        <title>A Varibaculum cambriense genome reconstructed from a premature infant gut community with otherwise low bacterial novelty that shifts toward anaerobic metabolism during the third week of life.</title>
        <authorList>
            <person name="Brown C.T."/>
            <person name="Sharon I."/>
            <person name="Thomas B.C."/>
            <person name="Castelle C.J."/>
            <person name="Morowitz M.J."/>
            <person name="Banfield J.F."/>
        </authorList>
    </citation>
    <scope>NUCLEOTIDE SEQUENCE</scope>
</reference>
<dbReference type="EMBL" id="AZMM01012937">
    <property type="protein sequence ID" value="ETJ32612.1"/>
    <property type="molecule type" value="Genomic_DNA"/>
</dbReference>
<gene>
    <name evidence="2" type="ORF">Q604_UNBC12937G0001</name>
</gene>
<evidence type="ECO:0000256" key="1">
    <source>
        <dbReference type="SAM" id="Phobius"/>
    </source>
</evidence>
<organism evidence="2">
    <name type="scientific">human gut metagenome</name>
    <dbReference type="NCBI Taxonomy" id="408170"/>
    <lineage>
        <taxon>unclassified sequences</taxon>
        <taxon>metagenomes</taxon>
        <taxon>organismal metagenomes</taxon>
    </lineage>
</organism>
<comment type="caution">
    <text evidence="2">The sequence shown here is derived from an EMBL/GenBank/DDBJ whole genome shotgun (WGS) entry which is preliminary data.</text>
</comment>
<feature type="non-terminal residue" evidence="2">
    <location>
        <position position="1"/>
    </location>
</feature>
<keyword evidence="1" id="KW-0472">Membrane</keyword>
<keyword evidence="1" id="KW-0812">Transmembrane</keyword>
<protein>
    <submittedName>
        <fullName evidence="2">Uncharacterized protein</fullName>
    </submittedName>
</protein>
<feature type="transmembrane region" description="Helical" evidence="1">
    <location>
        <begin position="15"/>
        <end position="35"/>
    </location>
</feature>
<name>W1XQU6_9ZZZZ</name>
<keyword evidence="1" id="KW-1133">Transmembrane helix</keyword>
<evidence type="ECO:0000313" key="2">
    <source>
        <dbReference type="EMBL" id="ETJ32612.1"/>
    </source>
</evidence>